<evidence type="ECO:0000256" key="1">
    <source>
        <dbReference type="SAM" id="MobiDB-lite"/>
    </source>
</evidence>
<feature type="region of interest" description="Disordered" evidence="1">
    <location>
        <begin position="168"/>
        <end position="188"/>
    </location>
</feature>
<dbReference type="OrthoDB" id="169585at2157"/>
<dbReference type="EMBL" id="RBZW01000031">
    <property type="protein sequence ID" value="THE64604.1"/>
    <property type="molecule type" value="Genomic_DNA"/>
</dbReference>
<organism evidence="2 3">
    <name type="scientific">Salinadaptatus halalkaliphilus</name>
    <dbReference type="NCBI Taxonomy" id="2419781"/>
    <lineage>
        <taxon>Archaea</taxon>
        <taxon>Methanobacteriati</taxon>
        <taxon>Methanobacteriota</taxon>
        <taxon>Stenosarchaea group</taxon>
        <taxon>Halobacteria</taxon>
        <taxon>Halobacteriales</taxon>
        <taxon>Natrialbaceae</taxon>
        <taxon>Salinadaptatus</taxon>
    </lineage>
</organism>
<reference evidence="2 3" key="1">
    <citation type="submission" date="2018-10" db="EMBL/GenBank/DDBJ databases">
        <title>Natronolimnobius sp. XQ-INN 246 isolated from Inner Mongolia Autonomous Region of China.</title>
        <authorList>
            <person name="Xue Q."/>
        </authorList>
    </citation>
    <scope>NUCLEOTIDE SEQUENCE [LARGE SCALE GENOMIC DNA]</scope>
    <source>
        <strain evidence="2 3">XQ-INN 246</strain>
    </source>
</reference>
<sequence length="208" mass="21912">MALELPASMAQSWHQCGTRTAETNVAIATITAEMTLFEPLEPALPQRTASAVPVRSLFTVDIDVAPPLSAVEIDPSSALSMAAPTVKSQFVTTIEDEGLVVEATRDSLEFEAANGAAGAWYVLDIVYPIQDEAGDRSTLEAEANVAIWPTDSTFGIAGGILPLETARDATAGSTVEPSPIPTLEVDPTDDRKTISQVVRSLDVEDGDA</sequence>
<dbReference type="RefSeq" id="WP_141464989.1">
    <property type="nucleotide sequence ID" value="NZ_RBZW01000031.1"/>
</dbReference>
<evidence type="ECO:0000313" key="3">
    <source>
        <dbReference type="Proteomes" id="UP000318864"/>
    </source>
</evidence>
<keyword evidence="3" id="KW-1185">Reference proteome</keyword>
<protein>
    <submittedName>
        <fullName evidence="2">Uncharacterized protein</fullName>
    </submittedName>
</protein>
<dbReference type="AlphaFoldDB" id="A0A4S3TKF1"/>
<name>A0A4S3TKF1_9EURY</name>
<gene>
    <name evidence="2" type="ORF">D8Y22_12310</name>
</gene>
<proteinExistence type="predicted"/>
<evidence type="ECO:0000313" key="2">
    <source>
        <dbReference type="EMBL" id="THE64604.1"/>
    </source>
</evidence>
<accession>A0A4S3TKF1</accession>
<comment type="caution">
    <text evidence="2">The sequence shown here is derived from an EMBL/GenBank/DDBJ whole genome shotgun (WGS) entry which is preliminary data.</text>
</comment>
<dbReference type="Proteomes" id="UP000318864">
    <property type="component" value="Unassembled WGS sequence"/>
</dbReference>